<protein>
    <recommendedName>
        <fullName evidence="3">Reverse transcriptase domain-containing protein</fullName>
    </recommendedName>
</protein>
<dbReference type="EMBL" id="JABFAC010000003">
    <property type="protein sequence ID" value="MBA0608780.1"/>
    <property type="molecule type" value="Genomic_DNA"/>
</dbReference>
<evidence type="ECO:0000313" key="1">
    <source>
        <dbReference type="EMBL" id="MBA0608780.1"/>
    </source>
</evidence>
<dbReference type="InterPro" id="IPR043502">
    <property type="entry name" value="DNA/RNA_pol_sf"/>
</dbReference>
<accession>A0A7J8R5E8</accession>
<evidence type="ECO:0008006" key="3">
    <source>
        <dbReference type="Google" id="ProtNLM"/>
    </source>
</evidence>
<dbReference type="PANTHER" id="PTHR46890">
    <property type="entry name" value="NON-LTR RETROLELEMENT REVERSE TRANSCRIPTASE-LIKE PROTEIN-RELATED"/>
    <property type="match status" value="1"/>
</dbReference>
<dbReference type="PANTHER" id="PTHR46890:SF48">
    <property type="entry name" value="RNA-DIRECTED DNA POLYMERASE"/>
    <property type="match status" value="1"/>
</dbReference>
<reference evidence="1 2" key="1">
    <citation type="journal article" date="2019" name="Genome Biol. Evol.">
        <title>Insights into the evolution of the New World diploid cottons (Gossypium, subgenus Houzingenia) based on genome sequencing.</title>
        <authorList>
            <person name="Grover C.E."/>
            <person name="Arick M.A. 2nd"/>
            <person name="Thrash A."/>
            <person name="Conover J.L."/>
            <person name="Sanders W.S."/>
            <person name="Peterson D.G."/>
            <person name="Frelichowski J.E."/>
            <person name="Scheffler J.A."/>
            <person name="Scheffler B.E."/>
            <person name="Wendel J.F."/>
        </authorList>
    </citation>
    <scope>NUCLEOTIDE SEQUENCE [LARGE SCALE GENOMIC DNA]</scope>
    <source>
        <strain evidence="1">27</strain>
        <tissue evidence="1">Leaf</tissue>
    </source>
</reference>
<name>A0A7J8R5E8_GOSDV</name>
<dbReference type="AlphaFoldDB" id="A0A7J8R5E8"/>
<organism evidence="1 2">
    <name type="scientific">Gossypium davidsonii</name>
    <name type="common">Davidson's cotton</name>
    <name type="synonym">Gossypium klotzschianum subsp. davidsonii</name>
    <dbReference type="NCBI Taxonomy" id="34287"/>
    <lineage>
        <taxon>Eukaryota</taxon>
        <taxon>Viridiplantae</taxon>
        <taxon>Streptophyta</taxon>
        <taxon>Embryophyta</taxon>
        <taxon>Tracheophyta</taxon>
        <taxon>Spermatophyta</taxon>
        <taxon>Magnoliopsida</taxon>
        <taxon>eudicotyledons</taxon>
        <taxon>Gunneridae</taxon>
        <taxon>Pentapetalae</taxon>
        <taxon>rosids</taxon>
        <taxon>malvids</taxon>
        <taxon>Malvales</taxon>
        <taxon>Malvaceae</taxon>
        <taxon>Malvoideae</taxon>
        <taxon>Gossypium</taxon>
    </lineage>
</organism>
<keyword evidence="2" id="KW-1185">Reference proteome</keyword>
<dbReference type="InterPro" id="IPR052343">
    <property type="entry name" value="Retrotransposon-Effector_Assoc"/>
</dbReference>
<comment type="caution">
    <text evidence="1">The sequence shown here is derived from an EMBL/GenBank/DDBJ whole genome shotgun (WGS) entry which is preliminary data.</text>
</comment>
<gene>
    <name evidence="1" type="ORF">Godav_020963</name>
</gene>
<sequence>MITKSNKVFEEKPIGLVEGKKRQWVQQIEGSHHNTHSISTLDNELSVVASKYADRNKETCGFTNGIDVSVEGLKGGLSLGWKEGITIKLRSYSNSHIDTEVMEETREEGRLPSNNIPKRLDRGVANPPWWDRFPNYLVHHQNHSIFDHYPVVLSTMTHGRGRFVYEDNYKTHVKTRDELKLHLNSLNEEDPDEDNLAKITEVKLALNMEINKEENCEELRNKVHPCITRLLNEEICKDFREEEVVEALKGMTPLKASGNDKYPAFFFQKFWHMFRKNVVTYCLQELKNGKDFEEINKTNIVIVPKVQAPMNLGQFRLISLCNIVYNIISKVVVNRFQKVLHLCIEETQCGFVPGRQSGVELFRRYDVDVRILQQMDRVVMSILFGDTMLEGETMMKSMVNEYESISSQQNYDAVWHLLEREQVEAVLTILLVSRTQQDVLTWRGDKSGDNLKIRRLGNDVVCPICLEEEEIMEYLFRDCEFTRKAVWYNQNKFYHEGKKGSVQEVVGFIKAYVLELNQIQTIIEINMKPKENFWRPPKAEQMKVNFNAIFFQQELKATTGIIIRTYEGLVMGSCTYPLGRTGDPTITEANACL</sequence>
<dbReference type="SUPFAM" id="SSF56672">
    <property type="entry name" value="DNA/RNA polymerases"/>
    <property type="match status" value="1"/>
</dbReference>
<proteinExistence type="predicted"/>
<evidence type="ECO:0000313" key="2">
    <source>
        <dbReference type="Proteomes" id="UP000593561"/>
    </source>
</evidence>
<dbReference type="Proteomes" id="UP000593561">
    <property type="component" value="Unassembled WGS sequence"/>
</dbReference>